<protein>
    <submittedName>
        <fullName evidence="1">Uncharacterized protein</fullName>
    </submittedName>
</protein>
<comment type="caution">
    <text evidence="1">The sequence shown here is derived from an EMBL/GenBank/DDBJ whole genome shotgun (WGS) entry which is preliminary data.</text>
</comment>
<keyword evidence="2" id="KW-1185">Reference proteome</keyword>
<evidence type="ECO:0000313" key="2">
    <source>
        <dbReference type="Proteomes" id="UP000887013"/>
    </source>
</evidence>
<dbReference type="EMBL" id="BMAW01132132">
    <property type="protein sequence ID" value="GFU42263.1"/>
    <property type="molecule type" value="Genomic_DNA"/>
</dbReference>
<accession>A0A8X6UK13</accession>
<reference evidence="1" key="1">
    <citation type="submission" date="2020-08" db="EMBL/GenBank/DDBJ databases">
        <title>Multicomponent nature underlies the extraordinary mechanical properties of spider dragline silk.</title>
        <authorList>
            <person name="Kono N."/>
            <person name="Nakamura H."/>
            <person name="Mori M."/>
            <person name="Yoshida Y."/>
            <person name="Ohtoshi R."/>
            <person name="Malay A.D."/>
            <person name="Moran D.A.P."/>
            <person name="Tomita M."/>
            <person name="Numata K."/>
            <person name="Arakawa K."/>
        </authorList>
    </citation>
    <scope>NUCLEOTIDE SEQUENCE</scope>
</reference>
<organism evidence="1 2">
    <name type="scientific">Nephila pilipes</name>
    <name type="common">Giant wood spider</name>
    <name type="synonym">Nephila maculata</name>
    <dbReference type="NCBI Taxonomy" id="299642"/>
    <lineage>
        <taxon>Eukaryota</taxon>
        <taxon>Metazoa</taxon>
        <taxon>Ecdysozoa</taxon>
        <taxon>Arthropoda</taxon>
        <taxon>Chelicerata</taxon>
        <taxon>Arachnida</taxon>
        <taxon>Araneae</taxon>
        <taxon>Araneomorphae</taxon>
        <taxon>Entelegynae</taxon>
        <taxon>Araneoidea</taxon>
        <taxon>Nephilidae</taxon>
        <taxon>Nephila</taxon>
    </lineage>
</organism>
<dbReference type="Proteomes" id="UP000887013">
    <property type="component" value="Unassembled WGS sequence"/>
</dbReference>
<name>A0A8X6UK13_NEPPI</name>
<dbReference type="AlphaFoldDB" id="A0A8X6UK13"/>
<evidence type="ECO:0000313" key="1">
    <source>
        <dbReference type="EMBL" id="GFU42263.1"/>
    </source>
</evidence>
<gene>
    <name evidence="1" type="ORF">NPIL_177461</name>
</gene>
<proteinExistence type="predicted"/>
<sequence length="103" mass="11512">MVEVERSVQKGQASAKAVVAALQQFYRYTTVEILPMVAQHGTRFYALLKRFTNTGVLCRYVCFAGAGVLLPVVYLRQVRVSATVHEEKGAGLQRYCQAWKQSA</sequence>